<dbReference type="OrthoDB" id="9803988at2"/>
<dbReference type="GO" id="GO:0015833">
    <property type="term" value="P:peptide transport"/>
    <property type="evidence" value="ECO:0007669"/>
    <property type="project" value="TreeGrafter"/>
</dbReference>
<accession>A0A562NLR3</accession>
<dbReference type="InterPro" id="IPR030678">
    <property type="entry name" value="Peptide/Ni-bd"/>
</dbReference>
<dbReference type="EMBL" id="VLKT01000026">
    <property type="protein sequence ID" value="TWI33149.1"/>
    <property type="molecule type" value="Genomic_DNA"/>
</dbReference>
<dbReference type="SUPFAM" id="SSF53850">
    <property type="entry name" value="Periplasmic binding protein-like II"/>
    <property type="match status" value="1"/>
</dbReference>
<dbReference type="InterPro" id="IPR039424">
    <property type="entry name" value="SBP_5"/>
</dbReference>
<dbReference type="AlphaFoldDB" id="A0A562NLR3"/>
<proteinExistence type="inferred from homology"/>
<evidence type="ECO:0000313" key="5">
    <source>
        <dbReference type="Proteomes" id="UP000317122"/>
    </source>
</evidence>
<evidence type="ECO:0000256" key="2">
    <source>
        <dbReference type="ARBA" id="ARBA00005695"/>
    </source>
</evidence>
<dbReference type="RefSeq" id="WP_145720215.1">
    <property type="nucleotide sequence ID" value="NZ_BSPF01000004.1"/>
</dbReference>
<dbReference type="Pfam" id="PF00496">
    <property type="entry name" value="SBP_bac_5"/>
    <property type="match status" value="1"/>
</dbReference>
<dbReference type="CDD" id="cd08503">
    <property type="entry name" value="PBP2_NikA_DppA_OppA_like_17"/>
    <property type="match status" value="1"/>
</dbReference>
<keyword evidence="5" id="KW-1185">Reference proteome</keyword>
<dbReference type="GO" id="GO:0043190">
    <property type="term" value="C:ATP-binding cassette (ABC) transporter complex"/>
    <property type="evidence" value="ECO:0007669"/>
    <property type="project" value="InterPro"/>
</dbReference>
<dbReference type="GO" id="GO:1904680">
    <property type="term" value="F:peptide transmembrane transporter activity"/>
    <property type="evidence" value="ECO:0007669"/>
    <property type="project" value="TreeGrafter"/>
</dbReference>
<evidence type="ECO:0000256" key="1">
    <source>
        <dbReference type="ARBA" id="ARBA00004418"/>
    </source>
</evidence>
<comment type="similarity">
    <text evidence="2">Belongs to the bacterial solute-binding protein 5 family.</text>
</comment>
<feature type="domain" description="Solute-binding protein family 5" evidence="3">
    <location>
        <begin position="71"/>
        <end position="411"/>
    </location>
</feature>
<comment type="caution">
    <text evidence="4">The sequence shown here is derived from an EMBL/GenBank/DDBJ whole genome shotgun (WGS) entry which is preliminary data.</text>
</comment>
<evidence type="ECO:0000313" key="4">
    <source>
        <dbReference type="EMBL" id="TWI33149.1"/>
    </source>
</evidence>
<dbReference type="Proteomes" id="UP000317122">
    <property type="component" value="Unassembled WGS sequence"/>
</dbReference>
<protein>
    <submittedName>
        <fullName evidence="4">Peptide/nickel transport system substrate-binding protein</fullName>
    </submittedName>
</protein>
<dbReference type="GO" id="GO:0030288">
    <property type="term" value="C:outer membrane-bounded periplasmic space"/>
    <property type="evidence" value="ECO:0007669"/>
    <property type="project" value="UniProtKB-ARBA"/>
</dbReference>
<reference evidence="4 5" key="1">
    <citation type="journal article" date="2015" name="Stand. Genomic Sci.">
        <title>Genomic Encyclopedia of Bacterial and Archaeal Type Strains, Phase III: the genomes of soil and plant-associated and newly described type strains.</title>
        <authorList>
            <person name="Whitman W.B."/>
            <person name="Woyke T."/>
            <person name="Klenk H.P."/>
            <person name="Zhou Y."/>
            <person name="Lilburn T.G."/>
            <person name="Beck B.J."/>
            <person name="De Vos P."/>
            <person name="Vandamme P."/>
            <person name="Eisen J.A."/>
            <person name="Garrity G."/>
            <person name="Hugenholtz P."/>
            <person name="Kyrpides N.C."/>
        </authorList>
    </citation>
    <scope>NUCLEOTIDE SEQUENCE [LARGE SCALE GENOMIC DNA]</scope>
    <source>
        <strain evidence="4 5">CGMCC 1.2546</strain>
    </source>
</reference>
<name>A0A562NLR3_9HYPH</name>
<comment type="subcellular location">
    <subcellularLocation>
        <location evidence="1">Periplasm</location>
    </subcellularLocation>
</comment>
<gene>
    <name evidence="4" type="ORF">IQ26_04150</name>
</gene>
<dbReference type="Gene3D" id="3.90.76.10">
    <property type="entry name" value="Dipeptide-binding Protein, Domain 1"/>
    <property type="match status" value="1"/>
</dbReference>
<dbReference type="Gene3D" id="3.40.190.10">
    <property type="entry name" value="Periplasmic binding protein-like II"/>
    <property type="match status" value="1"/>
</dbReference>
<dbReference type="PANTHER" id="PTHR30290">
    <property type="entry name" value="PERIPLASMIC BINDING COMPONENT OF ABC TRANSPORTER"/>
    <property type="match status" value="1"/>
</dbReference>
<sequence>MYRSRSAGVMVLALGAFALFSSPALSETLRISHNLGLGGRESLDPVSPNRFLPAIAMIYDRLVNPGKNGLPEPSLALSWNSSADFTEWTLKLREGVRFHNGEPFSAEDAAFSLKRILNPKLASPVRSFLGIIDSVDAVDATTLRVQLKQAHADFLMLLTDYRVRMVSSKAAHGDLDAVLDSGIGTGPFKLSKLDARNTTVLAANPEHWEGKPGVEEVDIIAIADQDARNQALLAGQIDLASVAPNEVGLFKTNKQFVVQQVPAGKFNPIVMRTDVAPFNDIRVRKALKMLADRESLRKLVIGDANGSLACDEPVWPGDPYFNSSITCPTDVEGAKRLLSEAGYPNGLSLDLYTASVEPIMIPLAEAYQAQAAKAGVKVNVKVVPADGYWTNVWMKPNRPFVVGNWGQRAADQVLNEVFRAGAKWNETAWNRPDFEALLDQARSSASFEERKSIYGKAQAVLAEEGGQFIPFFRNETRVYSSSVDNVSHVPDNMLPWHKITKK</sequence>
<dbReference type="InterPro" id="IPR000914">
    <property type="entry name" value="SBP_5_dom"/>
</dbReference>
<organism evidence="4 5">
    <name type="scientific">Mesorhizobium tianshanense</name>
    <dbReference type="NCBI Taxonomy" id="39844"/>
    <lineage>
        <taxon>Bacteria</taxon>
        <taxon>Pseudomonadati</taxon>
        <taxon>Pseudomonadota</taxon>
        <taxon>Alphaproteobacteria</taxon>
        <taxon>Hyphomicrobiales</taxon>
        <taxon>Phyllobacteriaceae</taxon>
        <taxon>Mesorhizobium</taxon>
    </lineage>
</organism>
<dbReference type="PIRSF" id="PIRSF002741">
    <property type="entry name" value="MppA"/>
    <property type="match status" value="1"/>
</dbReference>
<evidence type="ECO:0000259" key="3">
    <source>
        <dbReference type="Pfam" id="PF00496"/>
    </source>
</evidence>
<dbReference type="Gene3D" id="3.10.105.10">
    <property type="entry name" value="Dipeptide-binding Protein, Domain 3"/>
    <property type="match status" value="1"/>
</dbReference>